<dbReference type="OrthoDB" id="2824516at2759"/>
<protein>
    <recommendedName>
        <fullName evidence="3">Protein kinase domain-containing protein</fullName>
    </recommendedName>
</protein>
<sequence length="238" mass="26695">MPNIHRLLPAKRPRVYVYGRERSAVGTRERFGLKVAFDIQGSEWGRALMVKYCDVDEAIFHQKYLSSVQGLAVPRHYGVWYGRAEWGSIIGISIIQWGGSPCFARILKSPSSPGGELSEIQVAVLKAYRTLHTKAHVEHANIGWPGCASHILYDEELKRAFILDFGRANVRHRCGLQFDLLRKYASTPPVGAFGCEELLDVCNIIRTVEYGSCESTVTGHVELPPITHGGLQTMKTWR</sequence>
<gene>
    <name evidence="1" type="ORF">GSI_09080</name>
</gene>
<dbReference type="EMBL" id="AYKW01000023">
    <property type="protein sequence ID" value="PIL29032.1"/>
    <property type="molecule type" value="Genomic_DNA"/>
</dbReference>
<accession>A0A2G8S5I4</accession>
<organism evidence="1 2">
    <name type="scientific">Ganoderma sinense ZZ0214-1</name>
    <dbReference type="NCBI Taxonomy" id="1077348"/>
    <lineage>
        <taxon>Eukaryota</taxon>
        <taxon>Fungi</taxon>
        <taxon>Dikarya</taxon>
        <taxon>Basidiomycota</taxon>
        <taxon>Agaricomycotina</taxon>
        <taxon>Agaricomycetes</taxon>
        <taxon>Polyporales</taxon>
        <taxon>Polyporaceae</taxon>
        <taxon>Ganoderma</taxon>
    </lineage>
</organism>
<proteinExistence type="predicted"/>
<evidence type="ECO:0000313" key="2">
    <source>
        <dbReference type="Proteomes" id="UP000230002"/>
    </source>
</evidence>
<keyword evidence="2" id="KW-1185">Reference proteome</keyword>
<comment type="caution">
    <text evidence="1">The sequence shown here is derived from an EMBL/GenBank/DDBJ whole genome shotgun (WGS) entry which is preliminary data.</text>
</comment>
<reference evidence="1 2" key="1">
    <citation type="journal article" date="2015" name="Sci. Rep.">
        <title>Chromosome-level genome map provides insights into diverse defense mechanisms in the medicinal fungus Ganoderma sinense.</title>
        <authorList>
            <person name="Zhu Y."/>
            <person name="Xu J."/>
            <person name="Sun C."/>
            <person name="Zhou S."/>
            <person name="Xu H."/>
            <person name="Nelson D.R."/>
            <person name="Qian J."/>
            <person name="Song J."/>
            <person name="Luo H."/>
            <person name="Xiang L."/>
            <person name="Li Y."/>
            <person name="Xu Z."/>
            <person name="Ji A."/>
            <person name="Wang L."/>
            <person name="Lu S."/>
            <person name="Hayward A."/>
            <person name="Sun W."/>
            <person name="Li X."/>
            <person name="Schwartz D.C."/>
            <person name="Wang Y."/>
            <person name="Chen S."/>
        </authorList>
    </citation>
    <scope>NUCLEOTIDE SEQUENCE [LARGE SCALE GENOMIC DNA]</scope>
    <source>
        <strain evidence="1 2">ZZ0214-1</strain>
    </source>
</reference>
<evidence type="ECO:0008006" key="3">
    <source>
        <dbReference type="Google" id="ProtNLM"/>
    </source>
</evidence>
<evidence type="ECO:0000313" key="1">
    <source>
        <dbReference type="EMBL" id="PIL29032.1"/>
    </source>
</evidence>
<name>A0A2G8S5I4_9APHY</name>
<dbReference type="Proteomes" id="UP000230002">
    <property type="component" value="Unassembled WGS sequence"/>
</dbReference>
<dbReference type="AlphaFoldDB" id="A0A2G8S5I4"/>